<dbReference type="InterPro" id="IPR043987">
    <property type="entry name" value="CCZ1/INTU/HSP4_longin_1"/>
</dbReference>
<dbReference type="EMBL" id="JAATIQ010000034">
    <property type="protein sequence ID" value="KAF4397210.1"/>
    <property type="molecule type" value="Genomic_DNA"/>
</dbReference>
<comment type="caution">
    <text evidence="6">The sequence shown here is derived from an EMBL/GenBank/DDBJ whole genome shotgun (WGS) entry which is preliminary data.</text>
</comment>
<dbReference type="Pfam" id="PF20431">
    <property type="entry name" value="E_motif"/>
    <property type="match status" value="1"/>
</dbReference>
<dbReference type="GO" id="GO:0035658">
    <property type="term" value="C:Mon1-Ccz1 complex"/>
    <property type="evidence" value="ECO:0007669"/>
    <property type="project" value="InterPro"/>
</dbReference>
<comment type="similarity">
    <text evidence="3">Belongs to the PPR family. PCMP-E subfamily.</text>
</comment>
<reference evidence="6 7" key="1">
    <citation type="journal article" date="2020" name="bioRxiv">
        <title>Sequence and annotation of 42 cannabis genomes reveals extensive copy number variation in cannabinoid synthesis and pathogen resistance genes.</title>
        <authorList>
            <person name="Mckernan K.J."/>
            <person name="Helbert Y."/>
            <person name="Kane L.T."/>
            <person name="Ebling H."/>
            <person name="Zhang L."/>
            <person name="Liu B."/>
            <person name="Eaton Z."/>
            <person name="Mclaughlin S."/>
            <person name="Kingan S."/>
            <person name="Baybayan P."/>
            <person name="Concepcion G."/>
            <person name="Jordan M."/>
            <person name="Riva A."/>
            <person name="Barbazuk W."/>
            <person name="Harkins T."/>
        </authorList>
    </citation>
    <scope>NUCLEOTIDE SEQUENCE [LARGE SCALE GENOMIC DNA]</scope>
    <source>
        <strain evidence="7">cv. Jamaican Lion 4</strain>
        <tissue evidence="6">Leaf</tissue>
    </source>
</reference>
<dbReference type="NCBIfam" id="TIGR00756">
    <property type="entry name" value="PPR"/>
    <property type="match status" value="6"/>
</dbReference>
<dbReference type="InterPro" id="IPR011990">
    <property type="entry name" value="TPR-like_helical_dom_sf"/>
</dbReference>
<dbReference type="PROSITE" id="PS51375">
    <property type="entry name" value="PPR"/>
    <property type="match status" value="6"/>
</dbReference>
<evidence type="ECO:0000256" key="2">
    <source>
        <dbReference type="ARBA" id="ARBA00022737"/>
    </source>
</evidence>
<dbReference type="Proteomes" id="UP000583929">
    <property type="component" value="Unassembled WGS sequence"/>
</dbReference>
<comment type="similarity">
    <text evidence="1">Belongs to the CCZ1 family.</text>
</comment>
<dbReference type="PANTHER" id="PTHR13056">
    <property type="entry name" value="VACUOLAR FUSION PROTEIN CCZ1 HOMOLOG-RELATED"/>
    <property type="match status" value="1"/>
</dbReference>
<feature type="domain" description="CCZ1/INTU/HSP4 first Longin" evidence="5">
    <location>
        <begin position="16"/>
        <end position="126"/>
    </location>
</feature>
<feature type="repeat" description="PPR" evidence="4">
    <location>
        <begin position="1080"/>
        <end position="1114"/>
    </location>
</feature>
<feature type="repeat" description="PPR" evidence="4">
    <location>
        <begin position="648"/>
        <end position="682"/>
    </location>
</feature>
<organism evidence="6 7">
    <name type="scientific">Cannabis sativa</name>
    <name type="common">Hemp</name>
    <name type="synonym">Marijuana</name>
    <dbReference type="NCBI Taxonomy" id="3483"/>
    <lineage>
        <taxon>Eukaryota</taxon>
        <taxon>Viridiplantae</taxon>
        <taxon>Streptophyta</taxon>
        <taxon>Embryophyta</taxon>
        <taxon>Tracheophyta</taxon>
        <taxon>Spermatophyta</taxon>
        <taxon>Magnoliopsida</taxon>
        <taxon>eudicotyledons</taxon>
        <taxon>Gunneridae</taxon>
        <taxon>Pentapetalae</taxon>
        <taxon>rosids</taxon>
        <taxon>fabids</taxon>
        <taxon>Rosales</taxon>
        <taxon>Cannabaceae</taxon>
        <taxon>Cannabis</taxon>
    </lineage>
</organism>
<evidence type="ECO:0000256" key="1">
    <source>
        <dbReference type="ARBA" id="ARBA00005352"/>
    </source>
</evidence>
<evidence type="ECO:0000259" key="5">
    <source>
        <dbReference type="Pfam" id="PF19031"/>
    </source>
</evidence>
<dbReference type="FunFam" id="1.25.40.10:FF:000090">
    <property type="entry name" value="Pentatricopeptide repeat-containing protein, chloroplastic"/>
    <property type="match status" value="1"/>
</dbReference>
<dbReference type="PANTHER" id="PTHR13056:SF0">
    <property type="entry name" value="VACUOLAR FUSION PROTEIN CCZ1 HOMOLOG-RELATED"/>
    <property type="match status" value="1"/>
</dbReference>
<dbReference type="Gene3D" id="1.25.40.10">
    <property type="entry name" value="Tetratricopeptide repeat domain"/>
    <property type="match status" value="4"/>
</dbReference>
<dbReference type="InterPro" id="IPR013176">
    <property type="entry name" value="Ccz1"/>
</dbReference>
<dbReference type="SUPFAM" id="SSF48452">
    <property type="entry name" value="TPR-like"/>
    <property type="match status" value="1"/>
</dbReference>
<evidence type="ECO:0000313" key="7">
    <source>
        <dbReference type="Proteomes" id="UP000583929"/>
    </source>
</evidence>
<dbReference type="Pfam" id="PF19031">
    <property type="entry name" value="Intu_longin_1"/>
    <property type="match status" value="1"/>
</dbReference>
<keyword evidence="2" id="KW-0677">Repeat</keyword>
<proteinExistence type="inferred from homology"/>
<feature type="repeat" description="PPR" evidence="4">
    <location>
        <begin position="780"/>
        <end position="814"/>
    </location>
</feature>
<protein>
    <recommendedName>
        <fullName evidence="5">CCZ1/INTU/HSP4 first Longin domain-containing protein</fullName>
    </recommendedName>
</protein>
<feature type="repeat" description="PPR" evidence="4">
    <location>
        <begin position="718"/>
        <end position="752"/>
    </location>
</feature>
<dbReference type="Pfam" id="PF13041">
    <property type="entry name" value="PPR_2"/>
    <property type="match status" value="2"/>
</dbReference>
<dbReference type="InterPro" id="IPR002885">
    <property type="entry name" value="PPR_rpt"/>
</dbReference>
<sequence length="1117" mass="125517">MGLSSTATTTAEGVQFCIFDLRRGQQEGQELDKILFFYPPDLPFSTQLSVIGLSEGLITFTRIFSPEAACEDIEAERHSHVFFEAEPDIWMVMVVEKSKESEAIWRTDALRKVLMEVHSLFVMFHGSIRTLLDKGPGGEAARSYLYPFIKDYLSVTNCQHMKSGLHWMCAAGVILKLQYQLDFCYLSNAEVASLVKVIESSIGSTLCHSLIFFQDLLVSTSLSSEDTVNLFTYAVLRMTPRALSAGVSSWSYLGKGTSPHLSSAFMMAHTGPFPEQVYVSHNTTPAPAGDNGHRVIRPLRHDKWSKGKDGFLVTDIWGMEAGSTTPATPTVLLHQTEERMYLCSHQHKNLTVMFLLPVSSIPNGEQGISVVKQQLLENALVKIVKVEEKLSKGWGGENAYHVGGYRYLLLDGDRNISRASPPGKVTTLTKESLLALNKLREEVDLEKSRSKWDKSGHEKELEISIRARNSAWVIARVTRGKELYMVLEKASETLLYASDAVEKFSNRYFCLFSILFHDIAMEFFRWIKEQIFFVPSYLVSFLPSPSSSSWSMKFPCSGSSVPQQLCHLLSSSLHHHNHYLRTLLHLKQTHTLLLKFSTTHSHHHPLSYHLLLPRLLSQLLLLQSPPAVTADTLRYALNLFDEIPNCRNEFIWSSLIRYNVVLDKFKESFVLYAQMQRKGVSPSGFTFSSVLNACARFPAILEGREINAKVVQSGFLGNKVVQTALLDMYAKCGFVREARDVFDRMVDRDVIAWTAMICGYTKKCMMEEARLLFCNMGRRNVVSWTTMVAGYANCGDMEAAKELYDEMEEKNLITWVAMVAGYGKCGNVMEARRVFDEIPKHDASSWAAMVACYAQNGYAKEAIDMYKEMRKQNVIINEVAMVGAISACTQLVDTDTAATLVNHVDQGCCCRSLYVSNALIHLHSKCGNLDEAVKEFNRMNEKDVVSYTALITALGDHGKAKRALQLFSKMQKDDITPNQVTFIGVLNACSFAGLVEDGCRYFELMTRVYRIKPLNEHYACIIDLLGRAGLLGKAYTFIKRNGNASDAKIWSSLLASCKVHGDEVLAKIAAIHLFEIEPENTETYVLLASIYAAMNKWDDAERVRTMMIEKGIRKSPG</sequence>
<dbReference type="FunFam" id="1.25.40.10:FF:001214">
    <property type="entry name" value="Pentatricopeptide repeat-containing protein At2g20540"/>
    <property type="match status" value="1"/>
</dbReference>
<keyword evidence="7" id="KW-1185">Reference proteome</keyword>
<dbReference type="AlphaFoldDB" id="A0A7J6HSB9"/>
<feature type="repeat" description="PPR" evidence="4">
    <location>
        <begin position="943"/>
        <end position="977"/>
    </location>
</feature>
<dbReference type="InterPro" id="IPR046848">
    <property type="entry name" value="E_motif"/>
</dbReference>
<dbReference type="Pfam" id="PF01535">
    <property type="entry name" value="PPR"/>
    <property type="match status" value="5"/>
</dbReference>
<evidence type="ECO:0000256" key="4">
    <source>
        <dbReference type="PROSITE-ProRule" id="PRU00708"/>
    </source>
</evidence>
<dbReference type="GO" id="GO:0016192">
    <property type="term" value="P:vesicle-mediated transport"/>
    <property type="evidence" value="ECO:0007669"/>
    <property type="project" value="InterPro"/>
</dbReference>
<evidence type="ECO:0000313" key="6">
    <source>
        <dbReference type="EMBL" id="KAF4397210.1"/>
    </source>
</evidence>
<accession>A0A7J6HSB9</accession>
<feature type="repeat" description="PPR" evidence="4">
    <location>
        <begin position="842"/>
        <end position="876"/>
    </location>
</feature>
<gene>
    <name evidence="6" type="ORF">G4B88_009056</name>
</gene>
<evidence type="ECO:0000256" key="3">
    <source>
        <dbReference type="ARBA" id="ARBA00061659"/>
    </source>
</evidence>
<name>A0A7J6HSB9_CANSA</name>